<organism evidence="2 3">
    <name type="scientific">Parasedimentitalea psychrophila</name>
    <dbReference type="NCBI Taxonomy" id="2997337"/>
    <lineage>
        <taxon>Bacteria</taxon>
        <taxon>Pseudomonadati</taxon>
        <taxon>Pseudomonadota</taxon>
        <taxon>Alphaproteobacteria</taxon>
        <taxon>Rhodobacterales</taxon>
        <taxon>Paracoccaceae</taxon>
        <taxon>Parasedimentitalea</taxon>
    </lineage>
</organism>
<protein>
    <submittedName>
        <fullName evidence="2">MOSC domain-containing protein</fullName>
    </submittedName>
</protein>
<dbReference type="PANTHER" id="PTHR36930:SF1">
    <property type="entry name" value="MOSC DOMAIN-CONTAINING PROTEIN"/>
    <property type="match status" value="1"/>
</dbReference>
<dbReference type="Gene3D" id="2.40.33.20">
    <property type="entry name" value="PK beta-barrel domain-like"/>
    <property type="match status" value="1"/>
</dbReference>
<dbReference type="RefSeq" id="WP_270920052.1">
    <property type="nucleotide sequence ID" value="NZ_CP127247.1"/>
</dbReference>
<feature type="domain" description="MOSC" evidence="1">
    <location>
        <begin position="105"/>
        <end position="250"/>
    </location>
</feature>
<keyword evidence="3" id="KW-1185">Reference proteome</keyword>
<dbReference type="KEGG" id="ppso:QPJ95_10495"/>
<dbReference type="EMBL" id="CP127247">
    <property type="protein sequence ID" value="WIY27307.1"/>
    <property type="molecule type" value="Genomic_DNA"/>
</dbReference>
<dbReference type="InterPro" id="IPR052716">
    <property type="entry name" value="MOSC_domain"/>
</dbReference>
<dbReference type="InterPro" id="IPR005302">
    <property type="entry name" value="MoCF_Sase_C"/>
</dbReference>
<reference evidence="2 3" key="1">
    <citation type="submission" date="2023-06" db="EMBL/GenBank/DDBJ databases">
        <title>Parasedimentitalea psychrophila sp. nov., a psychrophilic bacterium isolated from deep-sea sediment.</title>
        <authorList>
            <person name="Li A."/>
        </authorList>
    </citation>
    <scope>NUCLEOTIDE SEQUENCE [LARGE SCALE GENOMIC DNA]</scope>
    <source>
        <strain evidence="2 3">QS115</strain>
    </source>
</reference>
<evidence type="ECO:0000313" key="3">
    <source>
        <dbReference type="Proteomes" id="UP001238334"/>
    </source>
</evidence>
<dbReference type="SUPFAM" id="SSF50800">
    <property type="entry name" value="PK beta-barrel domain-like"/>
    <property type="match status" value="1"/>
</dbReference>
<evidence type="ECO:0000313" key="2">
    <source>
        <dbReference type="EMBL" id="WIY27307.1"/>
    </source>
</evidence>
<dbReference type="Proteomes" id="UP001238334">
    <property type="component" value="Chromosome"/>
</dbReference>
<sequence>MTCQVTDIWRHPIKSHGREPLDSVTLIAGHTMPGDRVWAVAHEASRADTTKWVPCANFSRGSKAPELMAINAQLDDVTGRVTLRHPNRPELAFSPGSAEDLPGFLDWVKPLMPTNRAASARIIRVPDRGMTDTDYPSVTLCNWASHRAVETAMGQELSPLRWRGNIWFDLGTAWAEHDWIDRRVQIGEAVFKIRERVVRCLATTANPKTGVRDADTLKVLKDTWGHQDFSVYAEVIRGGAIKTGDAVKVL</sequence>
<dbReference type="InterPro" id="IPR005303">
    <property type="entry name" value="MOCOS_middle"/>
</dbReference>
<evidence type="ECO:0000259" key="1">
    <source>
        <dbReference type="PROSITE" id="PS51340"/>
    </source>
</evidence>
<name>A0A9Y2L4L6_9RHOB</name>
<dbReference type="InterPro" id="IPR011037">
    <property type="entry name" value="Pyrv_Knase-like_insert_dom_sf"/>
</dbReference>
<dbReference type="PROSITE" id="PS51340">
    <property type="entry name" value="MOSC"/>
    <property type="match status" value="1"/>
</dbReference>
<dbReference type="GO" id="GO:0030170">
    <property type="term" value="F:pyridoxal phosphate binding"/>
    <property type="evidence" value="ECO:0007669"/>
    <property type="project" value="InterPro"/>
</dbReference>
<accession>A0A9Y2L4L6</accession>
<proteinExistence type="predicted"/>
<gene>
    <name evidence="2" type="ORF">QPJ95_10495</name>
</gene>
<dbReference type="Pfam" id="PF03473">
    <property type="entry name" value="MOSC"/>
    <property type="match status" value="1"/>
</dbReference>
<dbReference type="GO" id="GO:0003824">
    <property type="term" value="F:catalytic activity"/>
    <property type="evidence" value="ECO:0007669"/>
    <property type="project" value="InterPro"/>
</dbReference>
<dbReference type="PANTHER" id="PTHR36930">
    <property type="entry name" value="METAL-SULFUR CLUSTER BIOSYNTHESIS PROTEINS YUAD-RELATED"/>
    <property type="match status" value="1"/>
</dbReference>
<dbReference type="GO" id="GO:0030151">
    <property type="term" value="F:molybdenum ion binding"/>
    <property type="evidence" value="ECO:0007669"/>
    <property type="project" value="InterPro"/>
</dbReference>
<dbReference type="AlphaFoldDB" id="A0A9Y2L4L6"/>
<dbReference type="Pfam" id="PF03476">
    <property type="entry name" value="MOSC_N"/>
    <property type="match status" value="1"/>
</dbReference>